<dbReference type="Gene3D" id="2.170.120.12">
    <property type="entry name" value="DNA-directed RNA polymerase, insert domain"/>
    <property type="match status" value="1"/>
</dbReference>
<dbReference type="InterPro" id="IPR011263">
    <property type="entry name" value="DNA-dir_RNA_pol_RpoA/D/Rpb3"/>
</dbReference>
<dbReference type="InterPro" id="IPR036643">
    <property type="entry name" value="RNApol_insert_sf"/>
</dbReference>
<dbReference type="PANTHER" id="PTHR11800">
    <property type="entry name" value="DNA-DIRECTED RNA POLYMERASE"/>
    <property type="match status" value="1"/>
</dbReference>
<dbReference type="InterPro" id="IPR009025">
    <property type="entry name" value="RBP11-like_dimer"/>
</dbReference>
<dbReference type="PANTHER" id="PTHR11800:SF13">
    <property type="entry name" value="DNA-DIRECTED RNA POLYMERASES I AND III SUBUNIT RPAC1"/>
    <property type="match status" value="1"/>
</dbReference>
<sequence>MSDFIITKLNKEDSRCLTFTVENIDVSVINAIRRTLLTDIEVIVIDTSNEHCNIEKNTSRFTNEIIKHRLDCIPLRINDMDFPYDQYTLVSEKKNTSNHIEYVTTNDFKLVYNLNGKDIEKRELEKIFPKCEKTQMYEDVARLRPKLSETLAGEELKFNCKLKKISARENSCYNVVSKVALSNTIDLNKSKEAWSEYKKTIVDKEQLDAEEKNWNIYNSQRYFIDNSFNFIVESVGIYKPTDLIRLACKSLIKQVNQLENNLKQNVLEIKENNEHFPQGYDIYLTENDITMGYLLQSILLKHYMNKVISYVGYNKAHPHDSFSILRIQLIGTDNTQISTMFLEAFQQLKDIFVHFSKQF</sequence>
<accession>A0A5J6VMJ4</accession>
<evidence type="ECO:0000256" key="5">
    <source>
        <dbReference type="SAM" id="Coils"/>
    </source>
</evidence>
<evidence type="ECO:0000256" key="3">
    <source>
        <dbReference type="ARBA" id="ARBA00022844"/>
    </source>
</evidence>
<feature type="domain" description="DNA-directed RNA polymerase RpoA/D/Rpb3-type" evidence="6">
    <location>
        <begin position="16"/>
        <end position="261"/>
    </location>
</feature>
<dbReference type="Pfam" id="PF13656">
    <property type="entry name" value="RNA_pol_L_2"/>
    <property type="match status" value="1"/>
</dbReference>
<feature type="coiled-coil region" evidence="5">
    <location>
        <begin position="248"/>
        <end position="275"/>
    </location>
</feature>
<keyword evidence="3" id="KW-0946">Virion</keyword>
<organism evidence="7">
    <name type="scientific">Megaviridae environmental sample</name>
    <dbReference type="NCBI Taxonomy" id="1737588"/>
    <lineage>
        <taxon>Viruses</taxon>
        <taxon>Varidnaviria</taxon>
        <taxon>Bamfordvirae</taxon>
        <taxon>Nucleocytoviricota</taxon>
        <taxon>Megaviricetes</taxon>
        <taxon>Imitervirales</taxon>
        <taxon>Mimiviridae</taxon>
        <taxon>environmental samples</taxon>
    </lineage>
</organism>
<dbReference type="Pfam" id="PF01193">
    <property type="entry name" value="RNA_pol_L"/>
    <property type="match status" value="1"/>
</dbReference>
<evidence type="ECO:0000256" key="1">
    <source>
        <dbReference type="ARBA" id="ARBA00004328"/>
    </source>
</evidence>
<evidence type="ECO:0000256" key="2">
    <source>
        <dbReference type="ARBA" id="ARBA00022478"/>
    </source>
</evidence>
<keyword evidence="5" id="KW-0175">Coiled coil</keyword>
<reference evidence="7" key="1">
    <citation type="journal article" date="2019" name="Philos. Trans. R. Soc. Lond., B, Biol. Sci.">
        <title>Targeted metagenomic recovery of four divergent viruses reveals shared and distinctive characteristics of giant viruses of marine eukaryotes.</title>
        <authorList>
            <person name="Needham D.M."/>
            <person name="Poirier C."/>
            <person name="Hehenberger E."/>
            <person name="Jimenez V."/>
            <person name="Swalwell J.E."/>
            <person name="Santoro A.E."/>
            <person name="Worden A.Z."/>
        </authorList>
    </citation>
    <scope>NUCLEOTIDE SEQUENCE</scope>
    <source>
        <strain evidence="7">OPacV-421</strain>
    </source>
</reference>
<dbReference type="SUPFAM" id="SSF56553">
    <property type="entry name" value="Insert subdomain of RNA polymerase alpha subunit"/>
    <property type="match status" value="1"/>
</dbReference>
<evidence type="ECO:0000313" key="7">
    <source>
        <dbReference type="EMBL" id="QFG75138.1"/>
    </source>
</evidence>
<dbReference type="GO" id="GO:0003899">
    <property type="term" value="F:DNA-directed RNA polymerase activity"/>
    <property type="evidence" value="ECO:0007669"/>
    <property type="project" value="InterPro"/>
</dbReference>
<dbReference type="GO" id="GO:0006351">
    <property type="term" value="P:DNA-templated transcription"/>
    <property type="evidence" value="ECO:0007669"/>
    <property type="project" value="InterPro"/>
</dbReference>
<dbReference type="Gene3D" id="3.30.1360.10">
    <property type="entry name" value="RNA polymerase, RBP11-like subunit"/>
    <property type="match status" value="2"/>
</dbReference>
<dbReference type="InterPro" id="IPR036603">
    <property type="entry name" value="RBP11-like"/>
</dbReference>
<keyword evidence="4" id="KW-0804">Transcription</keyword>
<dbReference type="GO" id="GO:0044423">
    <property type="term" value="C:virion component"/>
    <property type="evidence" value="ECO:0007669"/>
    <property type="project" value="UniProtKB-KW"/>
</dbReference>
<dbReference type="EMBL" id="MN448299">
    <property type="protein sequence ID" value="QFG75138.1"/>
    <property type="molecule type" value="Genomic_DNA"/>
</dbReference>
<comment type="subcellular location">
    <subcellularLocation>
        <location evidence="1">Virion</location>
    </subcellularLocation>
</comment>
<dbReference type="InterPro" id="IPR050518">
    <property type="entry name" value="Rpo3/RPB3_RNA_Pol_subunit"/>
</dbReference>
<name>A0A5J6VMJ4_9VIRU</name>
<keyword evidence="2" id="KW-0240">DNA-directed RNA polymerase</keyword>
<dbReference type="SUPFAM" id="SSF55257">
    <property type="entry name" value="RBP11-like subunits of RNA polymerase"/>
    <property type="match status" value="2"/>
</dbReference>
<evidence type="ECO:0000259" key="6">
    <source>
        <dbReference type="SMART" id="SM00662"/>
    </source>
</evidence>
<proteinExistence type="predicted"/>
<protein>
    <submittedName>
        <fullName evidence="7">RNA polymerase Rpb3/Rpb11 dimerization domain protein</fullName>
    </submittedName>
</protein>
<evidence type="ECO:0000256" key="4">
    <source>
        <dbReference type="ARBA" id="ARBA00023163"/>
    </source>
</evidence>
<dbReference type="GO" id="GO:0046983">
    <property type="term" value="F:protein dimerization activity"/>
    <property type="evidence" value="ECO:0007669"/>
    <property type="project" value="InterPro"/>
</dbReference>
<dbReference type="GO" id="GO:0000428">
    <property type="term" value="C:DNA-directed RNA polymerase complex"/>
    <property type="evidence" value="ECO:0007669"/>
    <property type="project" value="UniProtKB-KW"/>
</dbReference>
<dbReference type="SMART" id="SM00662">
    <property type="entry name" value="RPOLD"/>
    <property type="match status" value="1"/>
</dbReference>